<dbReference type="InterPro" id="IPR037143">
    <property type="entry name" value="4-PPantetheinyl_Trfase_dom_sf"/>
</dbReference>
<evidence type="ECO:0000256" key="4">
    <source>
        <dbReference type="ARBA" id="ARBA00022832"/>
    </source>
</evidence>
<dbReference type="Pfam" id="PF01648">
    <property type="entry name" value="ACPS"/>
    <property type="match status" value="1"/>
</dbReference>
<evidence type="ECO:0000259" key="9">
    <source>
        <dbReference type="Pfam" id="PF01648"/>
    </source>
</evidence>
<keyword evidence="11" id="KW-1185">Reference proteome</keyword>
<keyword evidence="5 8" id="KW-0460">Magnesium</keyword>
<keyword evidence="3 8" id="KW-0479">Metal-binding</keyword>
<sequence length="125" mass="13537">MIAGIGTDILQISRLRKAWENTPKLAERILTPKELECCTAANDPGLFLAKHFAAKEAVSKALGTGIGRGVSWQHIEIAKDEWGRPLVALSAGAAERAMTLNVENIQLSYSDEKEYIVAFAVAEGL</sequence>
<evidence type="ECO:0000256" key="7">
    <source>
        <dbReference type="ARBA" id="ARBA00023160"/>
    </source>
</evidence>
<dbReference type="InterPro" id="IPR008278">
    <property type="entry name" value="4-PPantetheinyl_Trfase_dom"/>
</dbReference>
<dbReference type="HAMAP" id="MF_00101">
    <property type="entry name" value="AcpS"/>
    <property type="match status" value="1"/>
</dbReference>
<feature type="binding site" evidence="8">
    <location>
        <position position="56"/>
    </location>
    <ligand>
        <name>Mg(2+)</name>
        <dbReference type="ChEBI" id="CHEBI:18420"/>
    </ligand>
</feature>
<name>A0ABU9TS07_9GAMM</name>
<dbReference type="Gene3D" id="3.90.470.20">
    <property type="entry name" value="4'-phosphopantetheinyl transferase domain"/>
    <property type="match status" value="1"/>
</dbReference>
<accession>A0ABU9TS07</accession>
<comment type="catalytic activity">
    <reaction evidence="8">
        <text>apo-[ACP] + CoA = holo-[ACP] + adenosine 3',5'-bisphosphate + H(+)</text>
        <dbReference type="Rhea" id="RHEA:12068"/>
        <dbReference type="Rhea" id="RHEA-COMP:9685"/>
        <dbReference type="Rhea" id="RHEA-COMP:9690"/>
        <dbReference type="ChEBI" id="CHEBI:15378"/>
        <dbReference type="ChEBI" id="CHEBI:29999"/>
        <dbReference type="ChEBI" id="CHEBI:57287"/>
        <dbReference type="ChEBI" id="CHEBI:58343"/>
        <dbReference type="ChEBI" id="CHEBI:64479"/>
        <dbReference type="EC" id="2.7.8.7"/>
    </reaction>
</comment>
<evidence type="ECO:0000313" key="11">
    <source>
        <dbReference type="Proteomes" id="UP001449225"/>
    </source>
</evidence>
<comment type="cofactor">
    <cofactor evidence="8">
        <name>Mg(2+)</name>
        <dbReference type="ChEBI" id="CHEBI:18420"/>
    </cofactor>
</comment>
<feature type="domain" description="4'-phosphopantetheinyl transferase" evidence="9">
    <location>
        <begin position="4"/>
        <end position="119"/>
    </location>
</feature>
<dbReference type="RefSeq" id="WP_067982597.1">
    <property type="nucleotide sequence ID" value="NZ_JBBMRA010000006.1"/>
</dbReference>
<keyword evidence="8" id="KW-0963">Cytoplasm</keyword>
<dbReference type="Proteomes" id="UP001449225">
    <property type="component" value="Unassembled WGS sequence"/>
</dbReference>
<dbReference type="InterPro" id="IPR004568">
    <property type="entry name" value="Ppantetheine-prot_Trfase_dom"/>
</dbReference>
<organism evidence="10 11">
    <name type="scientific">Neptuniibacter pectenicola</name>
    <dbReference type="NCBI Taxonomy" id="1806669"/>
    <lineage>
        <taxon>Bacteria</taxon>
        <taxon>Pseudomonadati</taxon>
        <taxon>Pseudomonadota</taxon>
        <taxon>Gammaproteobacteria</taxon>
        <taxon>Oceanospirillales</taxon>
        <taxon>Oceanospirillaceae</taxon>
        <taxon>Neptuniibacter</taxon>
    </lineage>
</organism>
<keyword evidence="2 8" id="KW-0808">Transferase</keyword>
<dbReference type="InterPro" id="IPR002582">
    <property type="entry name" value="ACPS"/>
</dbReference>
<gene>
    <name evidence="8 10" type="primary">acpS</name>
    <name evidence="10" type="ORF">WNY58_08925</name>
</gene>
<dbReference type="EC" id="2.7.8.7" evidence="8"/>
<dbReference type="EMBL" id="JBBMRA010000006">
    <property type="protein sequence ID" value="MEM5536513.1"/>
    <property type="molecule type" value="Genomic_DNA"/>
</dbReference>
<keyword evidence="4 8" id="KW-0276">Fatty acid metabolism</keyword>
<evidence type="ECO:0000256" key="5">
    <source>
        <dbReference type="ARBA" id="ARBA00022842"/>
    </source>
</evidence>
<evidence type="ECO:0000256" key="1">
    <source>
        <dbReference type="ARBA" id="ARBA00022516"/>
    </source>
</evidence>
<dbReference type="GO" id="GO:0008897">
    <property type="term" value="F:holo-[acyl-carrier-protein] synthase activity"/>
    <property type="evidence" value="ECO:0007669"/>
    <property type="project" value="UniProtKB-EC"/>
</dbReference>
<dbReference type="SUPFAM" id="SSF56214">
    <property type="entry name" value="4'-phosphopantetheinyl transferase"/>
    <property type="match status" value="1"/>
</dbReference>
<comment type="function">
    <text evidence="8">Transfers the 4'-phosphopantetheine moiety from coenzyme A to a Ser of acyl-carrier-protein.</text>
</comment>
<protein>
    <recommendedName>
        <fullName evidence="8">Holo-[acyl-carrier-protein] synthase</fullName>
        <shortName evidence="8">Holo-ACP synthase</shortName>
        <ecNumber evidence="8">2.7.8.7</ecNumber>
    </recommendedName>
    <alternativeName>
        <fullName evidence="8">4'-phosphopantetheinyl transferase AcpS</fullName>
    </alternativeName>
</protein>
<keyword evidence="7 8" id="KW-0275">Fatty acid biosynthesis</keyword>
<evidence type="ECO:0000256" key="3">
    <source>
        <dbReference type="ARBA" id="ARBA00022723"/>
    </source>
</evidence>
<comment type="subcellular location">
    <subcellularLocation>
        <location evidence="8">Cytoplasm</location>
    </subcellularLocation>
</comment>
<feature type="binding site" evidence="8">
    <location>
        <position position="8"/>
    </location>
    <ligand>
        <name>Mg(2+)</name>
        <dbReference type="ChEBI" id="CHEBI:18420"/>
    </ligand>
</feature>
<keyword evidence="1 8" id="KW-0444">Lipid biosynthesis</keyword>
<keyword evidence="6 8" id="KW-0443">Lipid metabolism</keyword>
<evidence type="ECO:0000256" key="8">
    <source>
        <dbReference type="HAMAP-Rule" id="MF_00101"/>
    </source>
</evidence>
<dbReference type="NCBIfam" id="TIGR00556">
    <property type="entry name" value="pantethn_trn"/>
    <property type="match status" value="1"/>
</dbReference>
<comment type="similarity">
    <text evidence="8">Belongs to the P-Pant transferase superfamily. AcpS family.</text>
</comment>
<comment type="caution">
    <text evidence="10">The sequence shown here is derived from an EMBL/GenBank/DDBJ whole genome shotgun (WGS) entry which is preliminary data.</text>
</comment>
<evidence type="ECO:0000313" key="10">
    <source>
        <dbReference type="EMBL" id="MEM5536513.1"/>
    </source>
</evidence>
<evidence type="ECO:0000256" key="2">
    <source>
        <dbReference type="ARBA" id="ARBA00022679"/>
    </source>
</evidence>
<reference evidence="10 11" key="1">
    <citation type="submission" date="2024-03" db="EMBL/GenBank/DDBJ databases">
        <title>Community enrichment and isolation of bacterial strains for fucoidan degradation.</title>
        <authorList>
            <person name="Sichert A."/>
        </authorList>
    </citation>
    <scope>NUCLEOTIDE SEQUENCE [LARGE SCALE GENOMIC DNA]</scope>
    <source>
        <strain evidence="10 11">AS76</strain>
    </source>
</reference>
<evidence type="ECO:0000256" key="6">
    <source>
        <dbReference type="ARBA" id="ARBA00023098"/>
    </source>
</evidence>
<proteinExistence type="inferred from homology"/>
<dbReference type="NCBIfam" id="TIGR00516">
    <property type="entry name" value="acpS"/>
    <property type="match status" value="1"/>
</dbReference>